<dbReference type="OrthoDB" id="422086at2759"/>
<dbReference type="GO" id="GO:0032259">
    <property type="term" value="P:methylation"/>
    <property type="evidence" value="ECO:0007669"/>
    <property type="project" value="UniProtKB-KW"/>
</dbReference>
<keyword evidence="5" id="KW-0808">Transferase</keyword>
<dbReference type="PANTHER" id="PTHR12714">
    <property type="entry name" value="PROTEIN-S ISOPRENYLCYSTEINE O-METHYLTRANSFERASE"/>
    <property type="match status" value="1"/>
</dbReference>
<keyword evidence="7" id="KW-1185">Reference proteome</keyword>
<keyword evidence="5" id="KW-0256">Endoplasmic reticulum</keyword>
<evidence type="ECO:0000313" key="7">
    <source>
        <dbReference type="Proteomes" id="UP000053820"/>
    </source>
</evidence>
<organism evidence="6 7">
    <name type="scientific">Hydnomerulius pinastri MD-312</name>
    <dbReference type="NCBI Taxonomy" id="994086"/>
    <lineage>
        <taxon>Eukaryota</taxon>
        <taxon>Fungi</taxon>
        <taxon>Dikarya</taxon>
        <taxon>Basidiomycota</taxon>
        <taxon>Agaricomycotina</taxon>
        <taxon>Agaricomycetes</taxon>
        <taxon>Agaricomycetidae</taxon>
        <taxon>Boletales</taxon>
        <taxon>Boletales incertae sedis</taxon>
        <taxon>Leucogyrophana</taxon>
    </lineage>
</organism>
<gene>
    <name evidence="6" type="ORF">HYDPIDRAFT_140433</name>
</gene>
<name>A0A0C9W1A0_9AGAM</name>
<keyword evidence="4" id="KW-0472">Membrane</keyword>
<accession>A0A0C9W1A0</accession>
<proteinExistence type="inferred from homology"/>
<dbReference type="GO" id="GO:0004671">
    <property type="term" value="F:protein C-terminal S-isoprenylcysteine carboxyl O-methyltransferase activity"/>
    <property type="evidence" value="ECO:0007669"/>
    <property type="project" value="UniProtKB-EC"/>
</dbReference>
<comment type="similarity">
    <text evidence="5">Belongs to the class VI-like SAM-binding methyltransferase superfamily. Isoprenylcysteine carboxyl methyltransferase family.</text>
</comment>
<protein>
    <recommendedName>
        <fullName evidence="5">Protein-S-isoprenylcysteine O-methyltransferase</fullName>
        <ecNumber evidence="5">2.1.1.100</ecNumber>
    </recommendedName>
</protein>
<evidence type="ECO:0000256" key="2">
    <source>
        <dbReference type="ARBA" id="ARBA00022692"/>
    </source>
</evidence>
<evidence type="ECO:0000313" key="6">
    <source>
        <dbReference type="EMBL" id="KIJ59648.1"/>
    </source>
</evidence>
<keyword evidence="5" id="KW-0489">Methyltransferase</keyword>
<dbReference type="EMBL" id="KN839883">
    <property type="protein sequence ID" value="KIJ59648.1"/>
    <property type="molecule type" value="Genomic_DNA"/>
</dbReference>
<reference evidence="6 7" key="1">
    <citation type="submission" date="2014-04" db="EMBL/GenBank/DDBJ databases">
        <title>Evolutionary Origins and Diversification of the Mycorrhizal Mutualists.</title>
        <authorList>
            <consortium name="DOE Joint Genome Institute"/>
            <consortium name="Mycorrhizal Genomics Consortium"/>
            <person name="Kohler A."/>
            <person name="Kuo A."/>
            <person name="Nagy L.G."/>
            <person name="Floudas D."/>
            <person name="Copeland A."/>
            <person name="Barry K.W."/>
            <person name="Cichocki N."/>
            <person name="Veneault-Fourrey C."/>
            <person name="LaButti K."/>
            <person name="Lindquist E.A."/>
            <person name="Lipzen A."/>
            <person name="Lundell T."/>
            <person name="Morin E."/>
            <person name="Murat C."/>
            <person name="Riley R."/>
            <person name="Ohm R."/>
            <person name="Sun H."/>
            <person name="Tunlid A."/>
            <person name="Henrissat B."/>
            <person name="Grigoriev I.V."/>
            <person name="Hibbett D.S."/>
            <person name="Martin F."/>
        </authorList>
    </citation>
    <scope>NUCLEOTIDE SEQUENCE [LARGE SCALE GENOMIC DNA]</scope>
    <source>
        <strain evidence="6 7">MD-312</strain>
    </source>
</reference>
<dbReference type="Pfam" id="PF04140">
    <property type="entry name" value="ICMT"/>
    <property type="match status" value="1"/>
</dbReference>
<dbReference type="HOGENOM" id="CLU_065200_6_0_1"/>
<keyword evidence="3" id="KW-1133">Transmembrane helix</keyword>
<keyword evidence="2" id="KW-0812">Transmembrane</keyword>
<dbReference type="GO" id="GO:0005789">
    <property type="term" value="C:endoplasmic reticulum membrane"/>
    <property type="evidence" value="ECO:0007669"/>
    <property type="project" value="UniProtKB-SubCell"/>
</dbReference>
<comment type="subcellular location">
    <subcellularLocation>
        <location evidence="5">Endoplasmic reticulum membrane</location>
        <topology evidence="5">Multi-pass membrane protein</topology>
    </subcellularLocation>
    <subcellularLocation>
        <location evidence="1">Membrane</location>
        <topology evidence="1">Multi-pass membrane protein</topology>
    </subcellularLocation>
</comment>
<evidence type="ECO:0000256" key="1">
    <source>
        <dbReference type="ARBA" id="ARBA00004141"/>
    </source>
</evidence>
<evidence type="ECO:0000256" key="3">
    <source>
        <dbReference type="ARBA" id="ARBA00022989"/>
    </source>
</evidence>
<keyword evidence="5" id="KW-0949">S-adenosyl-L-methionine</keyword>
<sequence>MSLLIRASLVFVQAVCNHLACTPPNKTPSKGRYHTQEAYVLQIAPLIFKIHTTLLWLSAAFEAVSVVNHYSGASLSPALSAHVDAAICPATRSQNVLTPIFVLGVILSALGMFIRVRCFQELGQLFTFDLTILPEHKLVTSGFYQYVRHPSYTGSLLLIMGLTLSHLTPGSWAMECGVLGPVSSGLIWASWWIWSLAVSTSRAVAEDAELRKLFGSQWDTYAAQVNSWFVPGLL</sequence>
<dbReference type="Gene3D" id="1.20.120.1630">
    <property type="match status" value="1"/>
</dbReference>
<dbReference type="Proteomes" id="UP000053820">
    <property type="component" value="Unassembled WGS sequence"/>
</dbReference>
<dbReference type="PANTHER" id="PTHR12714:SF9">
    <property type="entry name" value="PROTEIN-S-ISOPRENYLCYSTEINE O-METHYLTRANSFERASE"/>
    <property type="match status" value="1"/>
</dbReference>
<comment type="catalytic activity">
    <reaction evidence="5">
        <text>[protein]-C-terminal S-[(2E,6E)-farnesyl]-L-cysteine + S-adenosyl-L-methionine = [protein]-C-terminal S-[(2E,6E)-farnesyl]-L-cysteine methyl ester + S-adenosyl-L-homocysteine</text>
        <dbReference type="Rhea" id="RHEA:21672"/>
        <dbReference type="Rhea" id="RHEA-COMP:12125"/>
        <dbReference type="Rhea" id="RHEA-COMP:12126"/>
        <dbReference type="ChEBI" id="CHEBI:57856"/>
        <dbReference type="ChEBI" id="CHEBI:59789"/>
        <dbReference type="ChEBI" id="CHEBI:90510"/>
        <dbReference type="ChEBI" id="CHEBI:90511"/>
        <dbReference type="EC" id="2.1.1.100"/>
    </reaction>
</comment>
<evidence type="ECO:0000256" key="4">
    <source>
        <dbReference type="ARBA" id="ARBA00023136"/>
    </source>
</evidence>
<dbReference type="InterPro" id="IPR007269">
    <property type="entry name" value="ICMT_MeTrfase"/>
</dbReference>
<dbReference type="AlphaFoldDB" id="A0A0C9W1A0"/>
<evidence type="ECO:0000256" key="5">
    <source>
        <dbReference type="RuleBase" id="RU362022"/>
    </source>
</evidence>
<dbReference type="EC" id="2.1.1.100" evidence="5"/>